<feature type="region of interest" description="Disordered" evidence="2">
    <location>
        <begin position="78"/>
        <end position="124"/>
    </location>
</feature>
<gene>
    <name evidence="3" type="ORF">HKI87_11g65350</name>
</gene>
<reference evidence="3 4" key="1">
    <citation type="submission" date="2024-03" db="EMBL/GenBank/DDBJ databases">
        <title>Complete genome sequence of the green alga Chloropicon roscoffensis RCC1871.</title>
        <authorList>
            <person name="Lemieux C."/>
            <person name="Pombert J.-F."/>
            <person name="Otis C."/>
            <person name="Turmel M."/>
        </authorList>
    </citation>
    <scope>NUCLEOTIDE SEQUENCE [LARGE SCALE GENOMIC DNA]</scope>
    <source>
        <strain evidence="3 4">RCC1871</strain>
    </source>
</reference>
<evidence type="ECO:0000313" key="4">
    <source>
        <dbReference type="Proteomes" id="UP001472866"/>
    </source>
</evidence>
<dbReference type="InterPro" id="IPR011990">
    <property type="entry name" value="TPR-like_helical_dom_sf"/>
</dbReference>
<feature type="repeat" description="TPR" evidence="1">
    <location>
        <begin position="422"/>
        <end position="455"/>
    </location>
</feature>
<dbReference type="AlphaFoldDB" id="A0AAX4PGB2"/>
<feature type="repeat" description="TPR" evidence="1">
    <location>
        <begin position="284"/>
        <end position="317"/>
    </location>
</feature>
<organism evidence="3 4">
    <name type="scientific">Chloropicon roscoffensis</name>
    <dbReference type="NCBI Taxonomy" id="1461544"/>
    <lineage>
        <taxon>Eukaryota</taxon>
        <taxon>Viridiplantae</taxon>
        <taxon>Chlorophyta</taxon>
        <taxon>Chloropicophyceae</taxon>
        <taxon>Chloropicales</taxon>
        <taxon>Chloropicaceae</taxon>
        <taxon>Chloropicon</taxon>
    </lineage>
</organism>
<keyword evidence="1" id="KW-0802">TPR repeat</keyword>
<dbReference type="Pfam" id="PF13432">
    <property type="entry name" value="TPR_16"/>
    <property type="match status" value="1"/>
</dbReference>
<dbReference type="CDD" id="cd21341">
    <property type="entry name" value="TTC8_N"/>
    <property type="match status" value="1"/>
</dbReference>
<dbReference type="SUPFAM" id="SSF81901">
    <property type="entry name" value="HCP-like"/>
    <property type="match status" value="1"/>
</dbReference>
<dbReference type="GO" id="GO:0036064">
    <property type="term" value="C:ciliary basal body"/>
    <property type="evidence" value="ECO:0007669"/>
    <property type="project" value="TreeGrafter"/>
</dbReference>
<dbReference type="PROSITE" id="PS50005">
    <property type="entry name" value="TPR"/>
    <property type="match status" value="3"/>
</dbReference>
<dbReference type="GO" id="GO:1905515">
    <property type="term" value="P:non-motile cilium assembly"/>
    <property type="evidence" value="ECO:0007669"/>
    <property type="project" value="InterPro"/>
</dbReference>
<dbReference type="SUPFAM" id="SSF48452">
    <property type="entry name" value="TPR-like"/>
    <property type="match status" value="1"/>
</dbReference>
<dbReference type="Gene3D" id="1.25.40.10">
    <property type="entry name" value="Tetratricopeptide repeat domain"/>
    <property type="match status" value="1"/>
</dbReference>
<name>A0AAX4PGB2_9CHLO</name>
<dbReference type="PANTHER" id="PTHR44177">
    <property type="entry name" value="TETRATRICOPEPTIDE REPEAT PROTEIN 8"/>
    <property type="match status" value="1"/>
</dbReference>
<dbReference type="EMBL" id="CP151511">
    <property type="protein sequence ID" value="WZN64978.1"/>
    <property type="molecule type" value="Genomic_DNA"/>
</dbReference>
<proteinExistence type="predicted"/>
<evidence type="ECO:0000313" key="3">
    <source>
        <dbReference type="EMBL" id="WZN64978.1"/>
    </source>
</evidence>
<dbReference type="InterPro" id="IPR028796">
    <property type="entry name" value="BBS8"/>
</dbReference>
<evidence type="ECO:0000256" key="1">
    <source>
        <dbReference type="PROSITE-ProRule" id="PRU00339"/>
    </source>
</evidence>
<dbReference type="SMART" id="SM00028">
    <property type="entry name" value="TPR"/>
    <property type="match status" value="7"/>
</dbReference>
<protein>
    <submittedName>
        <fullName evidence="3">Tetratricopeptide repeat protein</fullName>
    </submittedName>
</protein>
<keyword evidence="4" id="KW-1185">Reference proteome</keyword>
<sequence>MVGQGLDPLWLAQSKYRRRKYQECVDICTENLHRNPYDESFWYLKCRALTAIDWLDDIELLDDTLGDQLLDENAIAQMPRPGTSMNRPATGAVGTAAGGQVRGRTGRPASGFARPSSSALRPGTSLERALGTAAGRRGTTARPVTSSGRFVRLGTASMLDHCGDEFIDSDKIDIRKYAKKPGLARALNDYMLYVDHNPKRALELCSQCTKLSDYRDWWWKERLGKCYFQLGMFRDAEKQFLSSQKNCGTVLATLDLCKVYMKMDQPLKALEAYEKSLKEHKTSVSLLLGMSRCHDSVNNFEEALSLYKRVTQLEPSNVEALACLANDHFYNDQPEIALRFYRRLLQMGVNNAEIWNNVALCCFYSSQYDMTIHCFEKALALAVDEGMADVWYNVGHVAIAIGDIGLAYQAFKIAVSVDASHAESYNNLGVLELKRGSFEQARSNFQVAERLAPELHEPKYNSALIAFDAGDYEESVEMANSALETLPGHEDSSDLLRQLEKVLSLL</sequence>
<accession>A0AAX4PGB2</accession>
<dbReference type="InterPro" id="IPR019734">
    <property type="entry name" value="TPR_rpt"/>
</dbReference>
<feature type="repeat" description="TPR" evidence="1">
    <location>
        <begin position="388"/>
        <end position="421"/>
    </location>
</feature>
<dbReference type="PANTHER" id="PTHR44177:SF1">
    <property type="entry name" value="TETRATRICOPEPTIDE REPEAT PROTEIN 8"/>
    <property type="match status" value="1"/>
</dbReference>
<dbReference type="GO" id="GO:0034464">
    <property type="term" value="C:BBSome"/>
    <property type="evidence" value="ECO:0007669"/>
    <property type="project" value="InterPro"/>
</dbReference>
<dbReference type="Proteomes" id="UP001472866">
    <property type="component" value="Chromosome 11"/>
</dbReference>
<evidence type="ECO:0000256" key="2">
    <source>
        <dbReference type="SAM" id="MobiDB-lite"/>
    </source>
</evidence>
<dbReference type="GO" id="GO:0097730">
    <property type="term" value="C:non-motile cilium"/>
    <property type="evidence" value="ECO:0007669"/>
    <property type="project" value="TreeGrafter"/>
</dbReference>